<feature type="non-terminal residue" evidence="1">
    <location>
        <position position="32"/>
    </location>
</feature>
<protein>
    <submittedName>
        <fullName evidence="1">Uncharacterized protein</fullName>
    </submittedName>
</protein>
<comment type="caution">
    <text evidence="1">The sequence shown here is derived from an EMBL/GenBank/DDBJ whole genome shotgun (WGS) entry which is preliminary data.</text>
</comment>
<sequence length="32" mass="3504">MTLEEAISTYVKNGDLVGIGGLSFWRKKGEFG</sequence>
<reference evidence="1" key="1">
    <citation type="journal article" date="2014" name="Front. Microbiol.">
        <title>High frequency of phylogenetically diverse reductive dehalogenase-homologous genes in deep subseafloor sedimentary metagenomes.</title>
        <authorList>
            <person name="Kawai M."/>
            <person name="Futagami T."/>
            <person name="Toyoda A."/>
            <person name="Takaki Y."/>
            <person name="Nishi S."/>
            <person name="Hori S."/>
            <person name="Arai W."/>
            <person name="Tsubouchi T."/>
            <person name="Morono Y."/>
            <person name="Uchiyama I."/>
            <person name="Ito T."/>
            <person name="Fujiyama A."/>
            <person name="Inagaki F."/>
            <person name="Takami H."/>
        </authorList>
    </citation>
    <scope>NUCLEOTIDE SEQUENCE</scope>
    <source>
        <strain evidence="1">Expedition CK06-06</strain>
    </source>
</reference>
<evidence type="ECO:0000313" key="1">
    <source>
        <dbReference type="EMBL" id="GAH62511.1"/>
    </source>
</evidence>
<name>X1GX92_9ZZZZ</name>
<accession>X1GX92</accession>
<dbReference type="AlphaFoldDB" id="X1GX92"/>
<gene>
    <name evidence="1" type="ORF">S03H2_49981</name>
</gene>
<organism evidence="1">
    <name type="scientific">marine sediment metagenome</name>
    <dbReference type="NCBI Taxonomy" id="412755"/>
    <lineage>
        <taxon>unclassified sequences</taxon>
        <taxon>metagenomes</taxon>
        <taxon>ecological metagenomes</taxon>
    </lineage>
</organism>
<dbReference type="EMBL" id="BARU01031617">
    <property type="protein sequence ID" value="GAH62511.1"/>
    <property type="molecule type" value="Genomic_DNA"/>
</dbReference>
<proteinExistence type="predicted"/>